<feature type="active site" description="Proton donor" evidence="12">
    <location>
        <position position="268"/>
    </location>
</feature>
<keyword evidence="14" id="KW-1185">Reference proteome</keyword>
<evidence type="ECO:0000256" key="7">
    <source>
        <dbReference type="ARBA" id="ARBA00022723"/>
    </source>
</evidence>
<dbReference type="OrthoDB" id="9802746at2"/>
<protein>
    <recommendedName>
        <fullName evidence="4 12">UDP-3-O-acyl-N-acetylglucosamine deacetylase</fullName>
        <shortName evidence="12">UDP-3-O-acyl-GlcNAc deacetylase</shortName>
        <ecNumber evidence="4 12">3.5.1.108</ecNumber>
    </recommendedName>
    <alternativeName>
        <fullName evidence="12">UDP-3-O-[R-3-hydroxymyristoyl]-N-acetylglucosamine deacetylase</fullName>
    </alternativeName>
</protein>
<comment type="caution">
    <text evidence="13">The sequence shown here is derived from an EMBL/GenBank/DDBJ whole genome shotgun (WGS) entry which is preliminary data.</text>
</comment>
<dbReference type="GO" id="GO:0103117">
    <property type="term" value="F:UDP-3-O-acyl-N-acetylglucosamine deacetylase activity"/>
    <property type="evidence" value="ECO:0007669"/>
    <property type="project" value="UniProtKB-UniRule"/>
</dbReference>
<comment type="cofactor">
    <cofactor evidence="1 12">
        <name>Zn(2+)</name>
        <dbReference type="ChEBI" id="CHEBI:29105"/>
    </cofactor>
</comment>
<keyword evidence="7 12" id="KW-0479">Metal-binding</keyword>
<dbReference type="EC" id="3.5.1.108" evidence="4 12"/>
<gene>
    <name evidence="12" type="primary">lpxC</name>
    <name evidence="13" type="ORF">C7450_109233</name>
</gene>
<dbReference type="RefSeq" id="WP_110376668.1">
    <property type="nucleotide sequence ID" value="NZ_JAHBRY010000001.1"/>
</dbReference>
<dbReference type="PANTHER" id="PTHR33694:SF1">
    <property type="entry name" value="UDP-3-O-ACYL-N-ACETYLGLUCOSAMINE DEACETYLASE 1, MITOCHONDRIAL-RELATED"/>
    <property type="match status" value="1"/>
</dbReference>
<evidence type="ECO:0000256" key="6">
    <source>
        <dbReference type="ARBA" id="ARBA00022556"/>
    </source>
</evidence>
<feature type="binding site" evidence="12">
    <location>
        <position position="245"/>
    </location>
    <ligand>
        <name>Zn(2+)</name>
        <dbReference type="ChEBI" id="CHEBI:29105"/>
    </ligand>
</feature>
<dbReference type="Gene3D" id="3.30.230.20">
    <property type="entry name" value="lpxc deacetylase, domain 1"/>
    <property type="match status" value="1"/>
</dbReference>
<dbReference type="InterPro" id="IPR011334">
    <property type="entry name" value="UDP-acyl_GlcNac_deAcase_C"/>
</dbReference>
<comment type="function">
    <text evidence="2 12">Catalyzes the hydrolysis of UDP-3-O-myristoyl-N-acetylglucosamine to form UDP-3-O-myristoylglucosamine and acetate, the committed step in lipid A biosynthesis.</text>
</comment>
<comment type="catalytic activity">
    <reaction evidence="11 12">
        <text>a UDP-3-O-[(3R)-3-hydroxyacyl]-N-acetyl-alpha-D-glucosamine + H2O = a UDP-3-O-[(3R)-3-hydroxyacyl]-alpha-D-glucosamine + acetate</text>
        <dbReference type="Rhea" id="RHEA:67816"/>
        <dbReference type="ChEBI" id="CHEBI:15377"/>
        <dbReference type="ChEBI" id="CHEBI:30089"/>
        <dbReference type="ChEBI" id="CHEBI:137740"/>
        <dbReference type="ChEBI" id="CHEBI:173225"/>
        <dbReference type="EC" id="3.5.1.108"/>
    </reaction>
</comment>
<dbReference type="Pfam" id="PF03331">
    <property type="entry name" value="LpxC"/>
    <property type="match status" value="1"/>
</dbReference>
<dbReference type="InterPro" id="IPR004463">
    <property type="entry name" value="UDP-acyl_GlcNac_deAcase"/>
</dbReference>
<proteinExistence type="inferred from homology"/>
<evidence type="ECO:0000256" key="8">
    <source>
        <dbReference type="ARBA" id="ARBA00022801"/>
    </source>
</evidence>
<dbReference type="UniPathway" id="UPA00359">
    <property type="reaction ID" value="UER00478"/>
</dbReference>
<reference evidence="13 14" key="1">
    <citation type="submission" date="2018-05" db="EMBL/GenBank/DDBJ databases">
        <title>Genomic Encyclopedia of Type Strains, Phase IV (KMG-IV): sequencing the most valuable type-strain genomes for metagenomic binning, comparative biology and taxonomic classification.</title>
        <authorList>
            <person name="Goeker M."/>
        </authorList>
    </citation>
    <scope>NUCLEOTIDE SEQUENCE [LARGE SCALE GENOMIC DNA]</scope>
    <source>
        <strain evidence="13 14">DSM 6462</strain>
    </source>
</reference>
<comment type="pathway">
    <text evidence="3 12">Glycolipid biosynthesis; lipid IV(A) biosynthesis; lipid IV(A) from (3R)-3-hydroxytetradecanoyl-[acyl-carrier-protein] and UDP-N-acetyl-alpha-D-glucosamine: step 2/6.</text>
</comment>
<keyword evidence="6 12" id="KW-0441">Lipid A biosynthesis</keyword>
<sequence length="326" mass="35308">MPSSKQTTLAAVVTLDGIGVHSGKPVSLALHPADIGHGIVFLRTGLEGRADRLIEASHRYVSATELCTVVGDESGGVVATIEHLMSALYGLGVDNVLVEIDGAEVPILDGSAARFVEAILQAGIVSQKAQRRFVKVLRPVRIDQGRAFAELRPYDHGFQLDVEINFDDAVIGRQRKIVDLDEHVFRREIASARTFGFMRDVERYWKAGFALGSSLENTVAVGDDGVVNAEGLRFPDEFVRHKLLDAVGDLALAGYPILGAYRAYCGGHRMNFGILRELFSDRANYALVDGPKVERTKGETIKARRDGGHAEMPAGMAVAAFAPEVN</sequence>
<accession>A0A2V3U1C3</accession>
<dbReference type="GO" id="GO:0046872">
    <property type="term" value="F:metal ion binding"/>
    <property type="evidence" value="ECO:0007669"/>
    <property type="project" value="UniProtKB-KW"/>
</dbReference>
<dbReference type="NCBIfam" id="TIGR00325">
    <property type="entry name" value="lpxC"/>
    <property type="match status" value="1"/>
</dbReference>
<dbReference type="Gene3D" id="3.30.1700.10">
    <property type="entry name" value="lpxc deacetylase, domain 2"/>
    <property type="match status" value="1"/>
</dbReference>
<dbReference type="InterPro" id="IPR020568">
    <property type="entry name" value="Ribosomal_Su5_D2-typ_SF"/>
</dbReference>
<feature type="binding site" evidence="12">
    <location>
        <position position="241"/>
    </location>
    <ligand>
        <name>Zn(2+)</name>
        <dbReference type="ChEBI" id="CHEBI:29105"/>
    </ligand>
</feature>
<name>A0A2V3U1C3_9HYPH</name>
<evidence type="ECO:0000256" key="2">
    <source>
        <dbReference type="ARBA" id="ARBA00002923"/>
    </source>
</evidence>
<dbReference type="HAMAP" id="MF_00388">
    <property type="entry name" value="LpxC"/>
    <property type="match status" value="1"/>
</dbReference>
<comment type="similarity">
    <text evidence="12">Belongs to the LpxC family.</text>
</comment>
<organism evidence="13 14">
    <name type="scientific">Chelatococcus asaccharovorans</name>
    <dbReference type="NCBI Taxonomy" id="28210"/>
    <lineage>
        <taxon>Bacteria</taxon>
        <taxon>Pseudomonadati</taxon>
        <taxon>Pseudomonadota</taxon>
        <taxon>Alphaproteobacteria</taxon>
        <taxon>Hyphomicrobiales</taxon>
        <taxon>Chelatococcaceae</taxon>
        <taxon>Chelatococcus</taxon>
    </lineage>
</organism>
<dbReference type="Proteomes" id="UP000248021">
    <property type="component" value="Unassembled WGS sequence"/>
</dbReference>
<dbReference type="EMBL" id="QJJK01000009">
    <property type="protein sequence ID" value="PXW55821.1"/>
    <property type="molecule type" value="Genomic_DNA"/>
</dbReference>
<evidence type="ECO:0000256" key="1">
    <source>
        <dbReference type="ARBA" id="ARBA00001947"/>
    </source>
</evidence>
<feature type="binding site" evidence="12">
    <location>
        <position position="83"/>
    </location>
    <ligand>
        <name>Zn(2+)</name>
        <dbReference type="ChEBI" id="CHEBI:29105"/>
    </ligand>
</feature>
<evidence type="ECO:0000313" key="13">
    <source>
        <dbReference type="EMBL" id="PXW55821.1"/>
    </source>
</evidence>
<evidence type="ECO:0000313" key="14">
    <source>
        <dbReference type="Proteomes" id="UP000248021"/>
    </source>
</evidence>
<keyword evidence="5 12" id="KW-0444">Lipid biosynthesis</keyword>
<evidence type="ECO:0000256" key="3">
    <source>
        <dbReference type="ARBA" id="ARBA00005002"/>
    </source>
</evidence>
<dbReference type="GO" id="GO:0016020">
    <property type="term" value="C:membrane"/>
    <property type="evidence" value="ECO:0007669"/>
    <property type="project" value="GOC"/>
</dbReference>
<evidence type="ECO:0000256" key="10">
    <source>
        <dbReference type="ARBA" id="ARBA00023098"/>
    </source>
</evidence>
<evidence type="ECO:0000256" key="11">
    <source>
        <dbReference type="ARBA" id="ARBA00024535"/>
    </source>
</evidence>
<evidence type="ECO:0000256" key="5">
    <source>
        <dbReference type="ARBA" id="ARBA00022516"/>
    </source>
</evidence>
<keyword evidence="10 12" id="KW-0443">Lipid metabolism</keyword>
<dbReference type="SUPFAM" id="SSF54211">
    <property type="entry name" value="Ribosomal protein S5 domain 2-like"/>
    <property type="match status" value="2"/>
</dbReference>
<dbReference type="PANTHER" id="PTHR33694">
    <property type="entry name" value="UDP-3-O-ACYL-N-ACETYLGLUCOSAMINE DEACETYLASE 1, MITOCHONDRIAL-RELATED"/>
    <property type="match status" value="1"/>
</dbReference>
<dbReference type="InterPro" id="IPR015870">
    <property type="entry name" value="UDP-acyl_N-AcGlcN_deAcase_N"/>
</dbReference>
<dbReference type="AlphaFoldDB" id="A0A2V3U1C3"/>
<keyword evidence="8 12" id="KW-0378">Hydrolase</keyword>
<evidence type="ECO:0000256" key="9">
    <source>
        <dbReference type="ARBA" id="ARBA00022833"/>
    </source>
</evidence>
<dbReference type="GO" id="GO:0009245">
    <property type="term" value="P:lipid A biosynthetic process"/>
    <property type="evidence" value="ECO:0007669"/>
    <property type="project" value="UniProtKB-UniRule"/>
</dbReference>
<evidence type="ECO:0000256" key="4">
    <source>
        <dbReference type="ARBA" id="ARBA00012745"/>
    </source>
</evidence>
<keyword evidence="9 12" id="KW-0862">Zinc</keyword>
<evidence type="ECO:0000256" key="12">
    <source>
        <dbReference type="HAMAP-Rule" id="MF_00388"/>
    </source>
</evidence>